<keyword evidence="3 8" id="KW-1134">Transmembrane beta strand</keyword>
<keyword evidence="6 8" id="KW-0472">Membrane</keyword>
<evidence type="ECO:0000256" key="7">
    <source>
        <dbReference type="ARBA" id="ARBA00023237"/>
    </source>
</evidence>
<gene>
    <name evidence="13" type="ORF">CKA38_04045</name>
</gene>
<evidence type="ECO:0000313" key="14">
    <source>
        <dbReference type="Proteomes" id="UP000244896"/>
    </source>
</evidence>
<dbReference type="AlphaFoldDB" id="A0A2U8E1Y2"/>
<dbReference type="GO" id="GO:0009279">
    <property type="term" value="C:cell outer membrane"/>
    <property type="evidence" value="ECO:0007669"/>
    <property type="project" value="UniProtKB-SubCell"/>
</dbReference>
<keyword evidence="7 8" id="KW-0998">Cell outer membrane</keyword>
<dbReference type="OrthoDB" id="337377at2"/>
<name>A0A2U8E1Y2_9BACT</name>
<evidence type="ECO:0000256" key="3">
    <source>
        <dbReference type="ARBA" id="ARBA00022452"/>
    </source>
</evidence>
<evidence type="ECO:0000313" key="13">
    <source>
        <dbReference type="EMBL" id="AWI08532.1"/>
    </source>
</evidence>
<evidence type="ECO:0000256" key="5">
    <source>
        <dbReference type="ARBA" id="ARBA00023077"/>
    </source>
</evidence>
<protein>
    <recommendedName>
        <fullName evidence="15">TonB-dependent receptor</fullName>
    </recommendedName>
</protein>
<accession>A0A2U8E1Y2</accession>
<dbReference type="InterPro" id="IPR000531">
    <property type="entry name" value="Beta-barrel_TonB"/>
</dbReference>
<organism evidence="13 14">
    <name type="scientific">Ereboglobus luteus</name>
    <dbReference type="NCBI Taxonomy" id="1796921"/>
    <lineage>
        <taxon>Bacteria</taxon>
        <taxon>Pseudomonadati</taxon>
        <taxon>Verrucomicrobiota</taxon>
        <taxon>Opitutia</taxon>
        <taxon>Opitutales</taxon>
        <taxon>Opitutaceae</taxon>
        <taxon>Ereboglobus</taxon>
    </lineage>
</organism>
<dbReference type="Pfam" id="PF07715">
    <property type="entry name" value="Plug"/>
    <property type="match status" value="1"/>
</dbReference>
<keyword evidence="10" id="KW-0732">Signal</keyword>
<evidence type="ECO:0000259" key="11">
    <source>
        <dbReference type="Pfam" id="PF00593"/>
    </source>
</evidence>
<dbReference type="Gene3D" id="2.40.170.20">
    <property type="entry name" value="TonB-dependent receptor, beta-barrel domain"/>
    <property type="match status" value="1"/>
</dbReference>
<feature type="domain" description="TonB-dependent receptor-like beta-barrel" evidence="11">
    <location>
        <begin position="374"/>
        <end position="912"/>
    </location>
</feature>
<dbReference type="Proteomes" id="UP000244896">
    <property type="component" value="Chromosome"/>
</dbReference>
<feature type="domain" description="TonB-dependent receptor plug" evidence="12">
    <location>
        <begin position="68"/>
        <end position="184"/>
    </location>
</feature>
<dbReference type="InterPro" id="IPR036942">
    <property type="entry name" value="Beta-barrel_TonB_sf"/>
</dbReference>
<feature type="signal peptide" evidence="10">
    <location>
        <begin position="1"/>
        <end position="33"/>
    </location>
</feature>
<evidence type="ECO:0000256" key="6">
    <source>
        <dbReference type="ARBA" id="ARBA00023136"/>
    </source>
</evidence>
<dbReference type="PANTHER" id="PTHR47234:SF2">
    <property type="entry name" value="TONB-DEPENDENT RECEPTOR"/>
    <property type="match status" value="1"/>
</dbReference>
<sequence>MKTNTCTGSHFMCFAKLLTAGSALLMALTQAPAQTATIGSAVPEGDIIMMDRYVVGSHIPWAADAPAVPVRIISRVDIENTGVSGDMLDLLRKQAPQFVGSANIGSNNSNIASNWTNGGSMLSLRSEPTLVLINGRRAAHSPVAALTGFTFVDVNSIPLSAVERIEMLSDGASAIYGADAVSGVVNVILKTNYTGLEVGGNYKFATRSGHWEERSVRAVAGAQLSKTSLTVSFEWLKSDPLYQNERPFSSDMSNMTYSLPGAVYIATSATTGNWYKAVAENTPPTGSNMTADQLIAAGYYTLESHGDDVTVGENFNLSPYVTLINGSERAAGTVSLEHKYNANLTYFGDVLFSNVKTYSQLAGQPITSMPYGATNTDGYGVANANHPQNPFDTEAAPRNRFVDYSRGYKTTTNSLRLLGGARGRINADWHWEGAANYNKASQKQKQTGVIDRDALTAAVDSGIINLFAVEQAHGGFEEAGIFGTAWQRAHSSLFTMDFRVNGTFHNILPAGPIQIAVGVEMRHETLDGNYDEGSYTISDTSDILYGNPVKWDGATGGNPFRDSRDIYSSFLQLRVPITSPAQKIPGLHTLEMDFALRYEKYNDTDDPVVPKILLRYLPINNELAFRATYSQSFNAPALYNLSAPDSVGFTSVIRNVAQHGGGSIGNDRCQAFQLDRSNPNLEPEKSKSFNIGVVYSPKAVKGLELEATYFHIKRTNLIGSAMPLEKILEDVELNGTASRYAQFVHFGGFSGTPVTDPGQISGSYHSNGQSLYDLYYINVNENTNYAMQDGVDFSVRYDLNTQAAGKFGFQVVGTWYNRYYNGVMKYDYAGTTSDGFEEAGSIPRWRANFGVTWNYGDWNASLFGTYIPKMHEVYSAEKYGKVDDYTSIDLAVGYTFRKGVMKGLTARLGCNNAFNKMPPTTWTWFDSYADIGTYGAYGRVIYADVSYKF</sequence>
<dbReference type="SUPFAM" id="SSF56935">
    <property type="entry name" value="Porins"/>
    <property type="match status" value="1"/>
</dbReference>
<dbReference type="PANTHER" id="PTHR47234">
    <property type="match status" value="1"/>
</dbReference>
<comment type="similarity">
    <text evidence="8 9">Belongs to the TonB-dependent receptor family.</text>
</comment>
<evidence type="ECO:0008006" key="15">
    <source>
        <dbReference type="Google" id="ProtNLM"/>
    </source>
</evidence>
<dbReference type="EMBL" id="CP023004">
    <property type="protein sequence ID" value="AWI08532.1"/>
    <property type="molecule type" value="Genomic_DNA"/>
</dbReference>
<keyword evidence="2 8" id="KW-0813">Transport</keyword>
<evidence type="ECO:0000256" key="1">
    <source>
        <dbReference type="ARBA" id="ARBA00004571"/>
    </source>
</evidence>
<dbReference type="PROSITE" id="PS52016">
    <property type="entry name" value="TONB_DEPENDENT_REC_3"/>
    <property type="match status" value="1"/>
</dbReference>
<reference evidence="13 14" key="1">
    <citation type="journal article" date="2018" name="Syst. Appl. Microbiol.">
        <title>Ereboglobus luteus gen. nov. sp. nov. from cockroach guts, and new insights into the oxygen relationship of the genera Opitutus and Didymococcus (Verrucomicrobia: Opitutaceae).</title>
        <authorList>
            <person name="Tegtmeier D."/>
            <person name="Belitz A."/>
            <person name="Radek R."/>
            <person name="Heimerl T."/>
            <person name="Brune A."/>
        </authorList>
    </citation>
    <scope>NUCLEOTIDE SEQUENCE [LARGE SCALE GENOMIC DNA]</scope>
    <source>
        <strain evidence="13 14">Ho45</strain>
    </source>
</reference>
<comment type="subcellular location">
    <subcellularLocation>
        <location evidence="1 8">Cell outer membrane</location>
        <topology evidence="1 8">Multi-pass membrane protein</topology>
    </subcellularLocation>
</comment>
<keyword evidence="14" id="KW-1185">Reference proteome</keyword>
<evidence type="ECO:0000259" key="12">
    <source>
        <dbReference type="Pfam" id="PF07715"/>
    </source>
</evidence>
<dbReference type="Pfam" id="PF00593">
    <property type="entry name" value="TonB_dep_Rec_b-barrel"/>
    <property type="match status" value="1"/>
</dbReference>
<dbReference type="InterPro" id="IPR012910">
    <property type="entry name" value="Plug_dom"/>
</dbReference>
<dbReference type="InterPro" id="IPR037066">
    <property type="entry name" value="Plug_dom_sf"/>
</dbReference>
<keyword evidence="5 9" id="KW-0798">TonB box</keyword>
<evidence type="ECO:0000256" key="9">
    <source>
        <dbReference type="RuleBase" id="RU003357"/>
    </source>
</evidence>
<dbReference type="KEGG" id="elut:CKA38_04045"/>
<feature type="chain" id="PRO_5015971057" description="TonB-dependent receptor" evidence="10">
    <location>
        <begin position="34"/>
        <end position="949"/>
    </location>
</feature>
<evidence type="ECO:0000256" key="2">
    <source>
        <dbReference type="ARBA" id="ARBA00022448"/>
    </source>
</evidence>
<evidence type="ECO:0000256" key="8">
    <source>
        <dbReference type="PROSITE-ProRule" id="PRU01360"/>
    </source>
</evidence>
<evidence type="ECO:0000256" key="4">
    <source>
        <dbReference type="ARBA" id="ARBA00022692"/>
    </source>
</evidence>
<dbReference type="Gene3D" id="2.170.130.10">
    <property type="entry name" value="TonB-dependent receptor, plug domain"/>
    <property type="match status" value="1"/>
</dbReference>
<dbReference type="InterPro" id="IPR039426">
    <property type="entry name" value="TonB-dep_rcpt-like"/>
</dbReference>
<evidence type="ECO:0000256" key="10">
    <source>
        <dbReference type="SAM" id="SignalP"/>
    </source>
</evidence>
<keyword evidence="4 8" id="KW-0812">Transmembrane</keyword>
<proteinExistence type="inferred from homology"/>